<dbReference type="Pfam" id="PF08501">
    <property type="entry name" value="Shikimate_dh_N"/>
    <property type="match status" value="1"/>
</dbReference>
<accession>A0A327SBL1</accession>
<dbReference type="GO" id="GO:0050661">
    <property type="term" value="F:NADP binding"/>
    <property type="evidence" value="ECO:0007669"/>
    <property type="project" value="TreeGrafter"/>
</dbReference>
<evidence type="ECO:0000259" key="4">
    <source>
        <dbReference type="Pfam" id="PF08501"/>
    </source>
</evidence>
<sequence length="252" mass="28825">MDTEREKSMPKFGLIGKNIAYSFSKAHFTAKFENENLHYTYENFDIEDISKFSKILEQDKNILGLNVTIPYKEQVIPYLNELHKTAEKIGAVNTIKRYPSGKTKGFNTDYYGFKKSIQPFLKPHHKNALILGTGGASKAIAYALNKLKINFEYVSRSSNPIANFLYTDLTEDIIKNHQIIINCTPIGTHPKVNECPDIPYDGITKEHLLYDLIYNPIQTKFLICGEIKGATLCNGSKMLEYQAEKAWEIWNK</sequence>
<keyword evidence="3" id="KW-0028">Amino-acid biosynthesis</keyword>
<evidence type="ECO:0000256" key="2">
    <source>
        <dbReference type="ARBA" id="ARBA00023002"/>
    </source>
</evidence>
<dbReference type="InterPro" id="IPR022893">
    <property type="entry name" value="Shikimate_DH_fam"/>
</dbReference>
<dbReference type="CDD" id="cd01065">
    <property type="entry name" value="NAD_bind_Shikimate_DH"/>
    <property type="match status" value="1"/>
</dbReference>
<evidence type="ECO:0000313" key="5">
    <source>
        <dbReference type="EMBL" id="RAJ25324.1"/>
    </source>
</evidence>
<dbReference type="EMBL" id="QLLQ01000004">
    <property type="protein sequence ID" value="RAJ25324.1"/>
    <property type="molecule type" value="Genomic_DNA"/>
</dbReference>
<dbReference type="GO" id="GO:0019632">
    <property type="term" value="P:shikimate metabolic process"/>
    <property type="evidence" value="ECO:0007669"/>
    <property type="project" value="TreeGrafter"/>
</dbReference>
<keyword evidence="2" id="KW-0560">Oxidoreductase</keyword>
<evidence type="ECO:0000256" key="1">
    <source>
        <dbReference type="ARBA" id="ARBA00004871"/>
    </source>
</evidence>
<dbReference type="Gene3D" id="3.40.50.10860">
    <property type="entry name" value="Leucine Dehydrogenase, chain A, domain 1"/>
    <property type="match status" value="1"/>
</dbReference>
<dbReference type="GO" id="GO:0005829">
    <property type="term" value="C:cytosol"/>
    <property type="evidence" value="ECO:0007669"/>
    <property type="project" value="TreeGrafter"/>
</dbReference>
<dbReference type="InterPro" id="IPR046346">
    <property type="entry name" value="Aminoacid_DH-like_N_sf"/>
</dbReference>
<dbReference type="InterPro" id="IPR013708">
    <property type="entry name" value="Shikimate_DH-bd_N"/>
</dbReference>
<dbReference type="RefSeq" id="WP_245905284.1">
    <property type="nucleotide sequence ID" value="NZ_LZRN01000011.1"/>
</dbReference>
<protein>
    <submittedName>
        <fullName evidence="5">Shikimate dehydrogenase</fullName>
    </submittedName>
</protein>
<proteinExistence type="predicted"/>
<keyword evidence="6" id="KW-1185">Reference proteome</keyword>
<evidence type="ECO:0000313" key="6">
    <source>
        <dbReference type="Proteomes" id="UP000248987"/>
    </source>
</evidence>
<dbReference type="PANTHER" id="PTHR21089">
    <property type="entry name" value="SHIKIMATE DEHYDROGENASE"/>
    <property type="match status" value="1"/>
</dbReference>
<keyword evidence="3" id="KW-0057">Aromatic amino acid biosynthesis</keyword>
<dbReference type="SUPFAM" id="SSF51735">
    <property type="entry name" value="NAD(P)-binding Rossmann-fold domains"/>
    <property type="match status" value="1"/>
</dbReference>
<organism evidence="5 6">
    <name type="scientific">Gelidibacter algens</name>
    <dbReference type="NCBI Taxonomy" id="49280"/>
    <lineage>
        <taxon>Bacteria</taxon>
        <taxon>Pseudomonadati</taxon>
        <taxon>Bacteroidota</taxon>
        <taxon>Flavobacteriia</taxon>
        <taxon>Flavobacteriales</taxon>
        <taxon>Flavobacteriaceae</taxon>
        <taxon>Gelidibacter</taxon>
    </lineage>
</organism>
<dbReference type="AlphaFoldDB" id="A0A327SBL1"/>
<dbReference type="InterPro" id="IPR036291">
    <property type="entry name" value="NAD(P)-bd_dom_sf"/>
</dbReference>
<comment type="caution">
    <text evidence="5">The sequence shown here is derived from an EMBL/GenBank/DDBJ whole genome shotgun (WGS) entry which is preliminary data.</text>
</comment>
<evidence type="ECO:0000256" key="3">
    <source>
        <dbReference type="ARBA" id="ARBA00023141"/>
    </source>
</evidence>
<dbReference type="Gene3D" id="3.40.50.720">
    <property type="entry name" value="NAD(P)-binding Rossmann-like Domain"/>
    <property type="match status" value="1"/>
</dbReference>
<dbReference type="GO" id="GO:0009423">
    <property type="term" value="P:chorismate biosynthetic process"/>
    <property type="evidence" value="ECO:0007669"/>
    <property type="project" value="TreeGrafter"/>
</dbReference>
<dbReference type="Proteomes" id="UP000248987">
    <property type="component" value="Unassembled WGS sequence"/>
</dbReference>
<reference evidence="5 6" key="1">
    <citation type="submission" date="2018-06" db="EMBL/GenBank/DDBJ databases">
        <title>Genomic Encyclopedia of Archaeal and Bacterial Type Strains, Phase II (KMG-II): from individual species to whole genera.</title>
        <authorList>
            <person name="Goeker M."/>
        </authorList>
    </citation>
    <scope>NUCLEOTIDE SEQUENCE [LARGE SCALE GENOMIC DNA]</scope>
    <source>
        <strain evidence="5 6">DSM 12408</strain>
    </source>
</reference>
<dbReference type="PANTHER" id="PTHR21089:SF1">
    <property type="entry name" value="BIFUNCTIONAL 3-DEHYDROQUINATE DEHYDRATASE_SHIKIMATE DEHYDROGENASE, CHLOROPLASTIC"/>
    <property type="match status" value="1"/>
</dbReference>
<name>A0A327SBL1_9FLAO</name>
<gene>
    <name evidence="5" type="ORF">LX77_01627</name>
</gene>
<dbReference type="SUPFAM" id="SSF53223">
    <property type="entry name" value="Aminoacid dehydrogenase-like, N-terminal domain"/>
    <property type="match status" value="1"/>
</dbReference>
<dbReference type="GO" id="GO:0004764">
    <property type="term" value="F:shikimate 3-dehydrogenase (NADP+) activity"/>
    <property type="evidence" value="ECO:0007669"/>
    <property type="project" value="InterPro"/>
</dbReference>
<dbReference type="GO" id="GO:0009073">
    <property type="term" value="P:aromatic amino acid family biosynthetic process"/>
    <property type="evidence" value="ECO:0007669"/>
    <property type="project" value="UniProtKB-KW"/>
</dbReference>
<feature type="domain" description="Shikimate dehydrogenase substrate binding N-terminal" evidence="4">
    <location>
        <begin position="14"/>
        <end position="95"/>
    </location>
</feature>
<comment type="pathway">
    <text evidence="1">Metabolic intermediate biosynthesis; chorismate biosynthesis; chorismate from D-erythrose 4-phosphate and phosphoenolpyruvate: step 4/7.</text>
</comment>